<keyword evidence="3" id="KW-0902">Two-component regulatory system</keyword>
<keyword evidence="7" id="KW-0597">Phosphoprotein</keyword>
<keyword evidence="4" id="KW-0010">Activator</keyword>
<gene>
    <name evidence="10" type="ORF">H9735_13145</name>
</gene>
<dbReference type="InterPro" id="IPR011006">
    <property type="entry name" value="CheY-like_superfamily"/>
</dbReference>
<dbReference type="PROSITE" id="PS50110">
    <property type="entry name" value="RESPONSE_REGULATORY"/>
    <property type="match status" value="1"/>
</dbReference>
<comment type="function">
    <text evidence="6">Required for high-level post-exponential phase expression of a series of secreted proteins.</text>
</comment>
<evidence type="ECO:0000256" key="6">
    <source>
        <dbReference type="ARBA" id="ARBA00037164"/>
    </source>
</evidence>
<dbReference type="SUPFAM" id="SSF52172">
    <property type="entry name" value="CheY-like"/>
    <property type="match status" value="1"/>
</dbReference>
<dbReference type="Pfam" id="PF04397">
    <property type="entry name" value="LytTR"/>
    <property type="match status" value="1"/>
</dbReference>
<sequence length="258" mass="30006">MIQILLCDDDDQIRKEIEKQIKNQILICQYDFQICQSTNSPSALLNYLEQMKQRQNLYFLDVELKDPKYDGFLLGQEIRQADPAGIIVYITSFQDLAYKTFQYHVEAFDYIIKDHPDKLSGSIAKCLRDIFDRMSAQCASPPPPENSQFFTIKIGSSLRHVPLDEIYFFETSSKPHHIILHGKNQRIEFLGSLNDIARRLDDRFFKIHRSYVVALNQIEEINLKKNTVRAGGETLSLSRKEKSKLLERIHSGNTFRNS</sequence>
<dbReference type="PANTHER" id="PTHR37299:SF3">
    <property type="entry name" value="STAGE 0 SPORULATION PROTEIN A HOMOLOG"/>
    <property type="match status" value="1"/>
</dbReference>
<evidence type="ECO:0000256" key="7">
    <source>
        <dbReference type="PROSITE-ProRule" id="PRU00169"/>
    </source>
</evidence>
<dbReference type="SMART" id="SM00850">
    <property type="entry name" value="LytTR"/>
    <property type="match status" value="1"/>
</dbReference>
<dbReference type="Gene3D" id="2.40.50.1020">
    <property type="entry name" value="LytTr DNA-binding domain"/>
    <property type="match status" value="1"/>
</dbReference>
<dbReference type="Gene3D" id="3.40.50.2300">
    <property type="match status" value="1"/>
</dbReference>
<dbReference type="InterPro" id="IPR001789">
    <property type="entry name" value="Sig_transdc_resp-reg_receiver"/>
</dbReference>
<dbReference type="GO" id="GO:0003677">
    <property type="term" value="F:DNA binding"/>
    <property type="evidence" value="ECO:0007669"/>
    <property type="project" value="UniProtKB-KW"/>
</dbReference>
<reference evidence="10" key="1">
    <citation type="journal article" date="2021" name="PeerJ">
        <title>Extensive microbial diversity within the chicken gut microbiome revealed by metagenomics and culture.</title>
        <authorList>
            <person name="Gilroy R."/>
            <person name="Ravi A."/>
            <person name="Getino M."/>
            <person name="Pursley I."/>
            <person name="Horton D.L."/>
            <person name="Alikhan N.F."/>
            <person name="Baker D."/>
            <person name="Gharbi K."/>
            <person name="Hall N."/>
            <person name="Watson M."/>
            <person name="Adriaenssens E.M."/>
            <person name="Foster-Nyarko E."/>
            <person name="Jarju S."/>
            <person name="Secka A."/>
            <person name="Antonio M."/>
            <person name="Oren A."/>
            <person name="Chaudhuri R.R."/>
            <person name="La Ragione R."/>
            <person name="Hildebrand F."/>
            <person name="Pallen M.J."/>
        </authorList>
    </citation>
    <scope>NUCLEOTIDE SEQUENCE</scope>
    <source>
        <strain evidence="10">CHK191-13928</strain>
    </source>
</reference>
<accession>A0A9D1WXM8</accession>
<feature type="modified residue" description="4-aspartylphosphate" evidence="7">
    <location>
        <position position="61"/>
    </location>
</feature>
<evidence type="ECO:0000256" key="2">
    <source>
        <dbReference type="ARBA" id="ARBA00022490"/>
    </source>
</evidence>
<evidence type="ECO:0000259" key="9">
    <source>
        <dbReference type="PROSITE" id="PS50930"/>
    </source>
</evidence>
<dbReference type="AlphaFoldDB" id="A0A9D1WXM8"/>
<organism evidence="10 11">
    <name type="scientific">Candidatus Anaerostipes excrementavium</name>
    <dbReference type="NCBI Taxonomy" id="2838463"/>
    <lineage>
        <taxon>Bacteria</taxon>
        <taxon>Bacillati</taxon>
        <taxon>Bacillota</taxon>
        <taxon>Clostridia</taxon>
        <taxon>Lachnospirales</taxon>
        <taxon>Lachnospiraceae</taxon>
        <taxon>Anaerostipes</taxon>
    </lineage>
</organism>
<evidence type="ECO:0000259" key="8">
    <source>
        <dbReference type="PROSITE" id="PS50110"/>
    </source>
</evidence>
<evidence type="ECO:0000313" key="11">
    <source>
        <dbReference type="Proteomes" id="UP000886721"/>
    </source>
</evidence>
<dbReference type="InterPro" id="IPR007492">
    <property type="entry name" value="LytTR_DNA-bd_dom"/>
</dbReference>
<evidence type="ECO:0000256" key="1">
    <source>
        <dbReference type="ARBA" id="ARBA00018672"/>
    </source>
</evidence>
<dbReference type="SMART" id="SM00448">
    <property type="entry name" value="REC"/>
    <property type="match status" value="1"/>
</dbReference>
<evidence type="ECO:0000256" key="5">
    <source>
        <dbReference type="ARBA" id="ARBA00024867"/>
    </source>
</evidence>
<reference evidence="10" key="2">
    <citation type="submission" date="2021-04" db="EMBL/GenBank/DDBJ databases">
        <authorList>
            <person name="Gilroy R."/>
        </authorList>
    </citation>
    <scope>NUCLEOTIDE SEQUENCE</scope>
    <source>
        <strain evidence="10">CHK191-13928</strain>
    </source>
</reference>
<dbReference type="PROSITE" id="PS50930">
    <property type="entry name" value="HTH_LYTTR"/>
    <property type="match status" value="1"/>
</dbReference>
<dbReference type="Pfam" id="PF00072">
    <property type="entry name" value="Response_reg"/>
    <property type="match status" value="1"/>
</dbReference>
<comment type="function">
    <text evidence="5">May play the central regulatory role in sporulation. It may be an element of the effector pathway responsible for the activation of sporulation genes in response to nutritional stress. Spo0A may act in concert with spo0H (a sigma factor) to control the expression of some genes that are critical to the sporulation process.</text>
</comment>
<dbReference type="EMBL" id="DXEM01000039">
    <property type="protein sequence ID" value="HIX69049.1"/>
    <property type="molecule type" value="Genomic_DNA"/>
</dbReference>
<name>A0A9D1WXM8_9FIRM</name>
<evidence type="ECO:0000256" key="3">
    <source>
        <dbReference type="ARBA" id="ARBA00023012"/>
    </source>
</evidence>
<evidence type="ECO:0000313" key="10">
    <source>
        <dbReference type="EMBL" id="HIX69049.1"/>
    </source>
</evidence>
<dbReference type="InterPro" id="IPR046947">
    <property type="entry name" value="LytR-like"/>
</dbReference>
<comment type="caution">
    <text evidence="10">The sequence shown here is derived from an EMBL/GenBank/DDBJ whole genome shotgun (WGS) entry which is preliminary data.</text>
</comment>
<dbReference type="PANTHER" id="PTHR37299">
    <property type="entry name" value="TRANSCRIPTIONAL REGULATOR-RELATED"/>
    <property type="match status" value="1"/>
</dbReference>
<evidence type="ECO:0000256" key="4">
    <source>
        <dbReference type="ARBA" id="ARBA00023159"/>
    </source>
</evidence>
<feature type="domain" description="HTH LytTR-type" evidence="9">
    <location>
        <begin position="150"/>
        <end position="251"/>
    </location>
</feature>
<keyword evidence="10" id="KW-0238">DNA-binding</keyword>
<protein>
    <recommendedName>
        <fullName evidence="1">Stage 0 sporulation protein A homolog</fullName>
    </recommendedName>
</protein>
<keyword evidence="2" id="KW-0963">Cytoplasm</keyword>
<dbReference type="Proteomes" id="UP000886721">
    <property type="component" value="Unassembled WGS sequence"/>
</dbReference>
<feature type="domain" description="Response regulatory" evidence="8">
    <location>
        <begin position="3"/>
        <end position="128"/>
    </location>
</feature>
<dbReference type="GO" id="GO:0000156">
    <property type="term" value="F:phosphorelay response regulator activity"/>
    <property type="evidence" value="ECO:0007669"/>
    <property type="project" value="InterPro"/>
</dbReference>
<proteinExistence type="predicted"/>